<evidence type="ECO:0000313" key="6">
    <source>
        <dbReference type="EMBL" id="NVN09906.1"/>
    </source>
</evidence>
<dbReference type="SUPFAM" id="SSF53850">
    <property type="entry name" value="Periplasmic binding protein-like II"/>
    <property type="match status" value="1"/>
</dbReference>
<comment type="caution">
    <text evidence="6">The sequence shown here is derived from an EMBL/GenBank/DDBJ whole genome shotgun (WGS) entry which is preliminary data.</text>
</comment>
<evidence type="ECO:0000256" key="2">
    <source>
        <dbReference type="ARBA" id="ARBA00023015"/>
    </source>
</evidence>
<dbReference type="Pfam" id="PF03466">
    <property type="entry name" value="LysR_substrate"/>
    <property type="match status" value="1"/>
</dbReference>
<dbReference type="PANTHER" id="PTHR30126:SF91">
    <property type="entry name" value="LYSR FAMILY TRANSCRIPTIONAL REGULATOR"/>
    <property type="match status" value="1"/>
</dbReference>
<gene>
    <name evidence="6" type="ORF">HUK84_01865</name>
</gene>
<dbReference type="InterPro" id="IPR036388">
    <property type="entry name" value="WH-like_DNA-bd_sf"/>
</dbReference>
<dbReference type="Pfam" id="PF00126">
    <property type="entry name" value="HTH_1"/>
    <property type="match status" value="1"/>
</dbReference>
<dbReference type="GO" id="GO:0000976">
    <property type="term" value="F:transcription cis-regulatory region binding"/>
    <property type="evidence" value="ECO:0007669"/>
    <property type="project" value="TreeGrafter"/>
</dbReference>
<dbReference type="EMBL" id="JABXXP010000009">
    <property type="protein sequence ID" value="NVN09906.1"/>
    <property type="molecule type" value="Genomic_DNA"/>
</dbReference>
<dbReference type="Proteomes" id="UP000534870">
    <property type="component" value="Unassembled WGS sequence"/>
</dbReference>
<evidence type="ECO:0000256" key="3">
    <source>
        <dbReference type="ARBA" id="ARBA00023125"/>
    </source>
</evidence>
<keyword evidence="3" id="KW-0238">DNA-binding</keyword>
<keyword evidence="2" id="KW-0805">Transcription regulation</keyword>
<dbReference type="PROSITE" id="PS50931">
    <property type="entry name" value="HTH_LYSR"/>
    <property type="match status" value="1"/>
</dbReference>
<evidence type="ECO:0000259" key="5">
    <source>
        <dbReference type="PROSITE" id="PS50931"/>
    </source>
</evidence>
<organism evidence="6 7">
    <name type="scientific">Nguyenibacter vanlangensis</name>
    <dbReference type="NCBI Taxonomy" id="1216886"/>
    <lineage>
        <taxon>Bacteria</taxon>
        <taxon>Pseudomonadati</taxon>
        <taxon>Pseudomonadota</taxon>
        <taxon>Alphaproteobacteria</taxon>
        <taxon>Acetobacterales</taxon>
        <taxon>Acetobacteraceae</taxon>
        <taxon>Nguyenibacter</taxon>
    </lineage>
</organism>
<dbReference type="InterPro" id="IPR005119">
    <property type="entry name" value="LysR_subst-bd"/>
</dbReference>
<dbReference type="SUPFAM" id="SSF46785">
    <property type="entry name" value="Winged helix' DNA-binding domain"/>
    <property type="match status" value="1"/>
</dbReference>
<dbReference type="GO" id="GO:0003700">
    <property type="term" value="F:DNA-binding transcription factor activity"/>
    <property type="evidence" value="ECO:0007669"/>
    <property type="project" value="InterPro"/>
</dbReference>
<feature type="domain" description="HTH lysR-type" evidence="5">
    <location>
        <begin position="5"/>
        <end position="62"/>
    </location>
</feature>
<proteinExistence type="inferred from homology"/>
<dbReference type="InterPro" id="IPR000847">
    <property type="entry name" value="LysR_HTH_N"/>
</dbReference>
<keyword evidence="4" id="KW-0804">Transcription</keyword>
<dbReference type="AlphaFoldDB" id="A0A7Y7IT83"/>
<dbReference type="PANTHER" id="PTHR30126">
    <property type="entry name" value="HTH-TYPE TRANSCRIPTIONAL REGULATOR"/>
    <property type="match status" value="1"/>
</dbReference>
<sequence length="300" mass="32252">MIGSLTLDQLRVLVAIAETGSFSAAGRRLGRVQSAISQSILALEGAQGVVLFDRSRHRPILTEQGRVLVDQARLVLAGAARFAAVAAGMHAGIEPELTLVIDPLVPSEPLVKSLQALQVQFPDLPVRFQAELIGGAARRLRARDAAVAICLLLPVVPPDLTAYPLSTLDLVPVAAPHHPLAGAGRPLDRHDLAPHVQLVLSDPNAEDGREYGIVSNRQWRFVDQGRRLDFLLAGFGWCKMPAHLVAGHIAGGRLVALPVRDEIVHARPALVVYAAHLSTVPLGPAAGWLLRHLQEEWKQS</sequence>
<reference evidence="6 7" key="1">
    <citation type="submission" date="2020-06" db="EMBL/GenBank/DDBJ databases">
        <title>Description of novel acetic acid bacteria.</title>
        <authorList>
            <person name="Sombolestani A."/>
        </authorList>
    </citation>
    <scope>NUCLEOTIDE SEQUENCE [LARGE SCALE GENOMIC DNA]</scope>
    <source>
        <strain evidence="6 7">LMG 31431</strain>
    </source>
</reference>
<dbReference type="InterPro" id="IPR036390">
    <property type="entry name" value="WH_DNA-bd_sf"/>
</dbReference>
<comment type="similarity">
    <text evidence="1">Belongs to the LysR transcriptional regulatory family.</text>
</comment>
<dbReference type="RefSeq" id="WP_176638701.1">
    <property type="nucleotide sequence ID" value="NZ_JABXXP010000009.1"/>
</dbReference>
<dbReference type="Gene3D" id="3.40.190.290">
    <property type="match status" value="1"/>
</dbReference>
<evidence type="ECO:0000313" key="7">
    <source>
        <dbReference type="Proteomes" id="UP000534870"/>
    </source>
</evidence>
<name>A0A7Y7IT83_9PROT</name>
<accession>A0A7Y7IT83</accession>
<evidence type="ECO:0000256" key="4">
    <source>
        <dbReference type="ARBA" id="ARBA00023163"/>
    </source>
</evidence>
<dbReference type="Gene3D" id="1.10.10.10">
    <property type="entry name" value="Winged helix-like DNA-binding domain superfamily/Winged helix DNA-binding domain"/>
    <property type="match status" value="1"/>
</dbReference>
<evidence type="ECO:0000256" key="1">
    <source>
        <dbReference type="ARBA" id="ARBA00009437"/>
    </source>
</evidence>
<protein>
    <submittedName>
        <fullName evidence="6">LysR family transcriptional regulator</fullName>
    </submittedName>
</protein>